<evidence type="ECO:0000313" key="3">
    <source>
        <dbReference type="EMBL" id="CAK7226630.1"/>
    </source>
</evidence>
<keyword evidence="2" id="KW-0812">Transmembrane</keyword>
<organism evidence="3 4">
    <name type="scientific">Sporothrix bragantina</name>
    <dbReference type="NCBI Taxonomy" id="671064"/>
    <lineage>
        <taxon>Eukaryota</taxon>
        <taxon>Fungi</taxon>
        <taxon>Dikarya</taxon>
        <taxon>Ascomycota</taxon>
        <taxon>Pezizomycotina</taxon>
        <taxon>Sordariomycetes</taxon>
        <taxon>Sordariomycetidae</taxon>
        <taxon>Ophiostomatales</taxon>
        <taxon>Ophiostomataceae</taxon>
        <taxon>Sporothrix</taxon>
    </lineage>
</organism>
<dbReference type="EMBL" id="CAWUHC010000060">
    <property type="protein sequence ID" value="CAK7226630.1"/>
    <property type="molecule type" value="Genomic_DNA"/>
</dbReference>
<feature type="region of interest" description="Disordered" evidence="1">
    <location>
        <begin position="147"/>
        <end position="186"/>
    </location>
</feature>
<name>A0ABP0C3S4_9PEZI</name>
<comment type="caution">
    <text evidence="3">The sequence shown here is derived from an EMBL/GenBank/DDBJ whole genome shotgun (WGS) entry which is preliminary data.</text>
</comment>
<protein>
    <submittedName>
        <fullName evidence="3">Uncharacterized protein</fullName>
    </submittedName>
</protein>
<keyword evidence="2" id="KW-0472">Membrane</keyword>
<evidence type="ECO:0000313" key="4">
    <source>
        <dbReference type="Proteomes" id="UP001642406"/>
    </source>
</evidence>
<feature type="transmembrane region" description="Helical" evidence="2">
    <location>
        <begin position="194"/>
        <end position="217"/>
    </location>
</feature>
<proteinExistence type="predicted"/>
<evidence type="ECO:0000256" key="1">
    <source>
        <dbReference type="SAM" id="MobiDB-lite"/>
    </source>
</evidence>
<keyword evidence="2" id="KW-1133">Transmembrane helix</keyword>
<reference evidence="3 4" key="1">
    <citation type="submission" date="2024-01" db="EMBL/GenBank/DDBJ databases">
        <authorList>
            <person name="Allen C."/>
            <person name="Tagirdzhanova G."/>
        </authorList>
    </citation>
    <scope>NUCLEOTIDE SEQUENCE [LARGE SCALE GENOMIC DNA]</scope>
</reference>
<dbReference type="Proteomes" id="UP001642406">
    <property type="component" value="Unassembled WGS sequence"/>
</dbReference>
<sequence length="241" mass="25643">MLLAPATVLADNDITPGVELPKDHGPALTPVVNASFTTNFSSVVQGRTLELAWTTIDPKYEPLSITARAINRTSDGRGNSFLVSIAPQLYNTSSYSWTTVPYPLSFMSTGLYEIEIRPAIWNLSANEPGSLTVPVLARSSFFEITAEDGSRDSDNGNGANAANTQGGGSTTSGSSGQYEQSISGTDNLTSPRHLGLALGLSLGLAAALALATVAYFARRRQQRKAAEAKRLREKQLSDMSE</sequence>
<feature type="compositionally biased region" description="Low complexity" evidence="1">
    <location>
        <begin position="155"/>
        <end position="164"/>
    </location>
</feature>
<keyword evidence="4" id="KW-1185">Reference proteome</keyword>
<gene>
    <name evidence="3" type="ORF">SBRCBS47491_006296</name>
</gene>
<evidence type="ECO:0000256" key="2">
    <source>
        <dbReference type="SAM" id="Phobius"/>
    </source>
</evidence>
<accession>A0ABP0C3S4</accession>